<dbReference type="GO" id="GO:1990281">
    <property type="term" value="C:efflux pump complex"/>
    <property type="evidence" value="ECO:0007669"/>
    <property type="project" value="TreeGrafter"/>
</dbReference>
<gene>
    <name evidence="13" type="ORF">HNR39_004375</name>
</gene>
<dbReference type="EMBL" id="JACHHQ010000016">
    <property type="protein sequence ID" value="MBB5202508.1"/>
    <property type="molecule type" value="Genomic_DNA"/>
</dbReference>
<feature type="compositionally biased region" description="Low complexity" evidence="8">
    <location>
        <begin position="378"/>
        <end position="404"/>
    </location>
</feature>
<keyword evidence="7" id="KW-0175">Coiled coil</keyword>
<reference evidence="13 14" key="1">
    <citation type="submission" date="2020-08" db="EMBL/GenBank/DDBJ databases">
        <title>Genomic Encyclopedia of Type Strains, Phase IV (KMG-IV): sequencing the most valuable type-strain genomes for metagenomic binning, comparative biology and taxonomic classification.</title>
        <authorList>
            <person name="Goeker M."/>
        </authorList>
    </citation>
    <scope>NUCLEOTIDE SEQUENCE [LARGE SCALE GENOMIC DNA]</scope>
    <source>
        <strain evidence="13 14">DSM 23240</strain>
    </source>
</reference>
<name>A0A840RZH1_9BURK</name>
<dbReference type="InterPro" id="IPR058625">
    <property type="entry name" value="MdtA-like_BSH"/>
</dbReference>
<keyword evidence="5" id="KW-0997">Cell inner membrane</keyword>
<dbReference type="RefSeq" id="WP_168056892.1">
    <property type="nucleotide sequence ID" value="NZ_JAAOZT010000012.1"/>
</dbReference>
<keyword evidence="14" id="KW-1185">Reference proteome</keyword>
<evidence type="ECO:0000259" key="9">
    <source>
        <dbReference type="Pfam" id="PF25876"/>
    </source>
</evidence>
<evidence type="ECO:0000259" key="11">
    <source>
        <dbReference type="Pfam" id="PF25944"/>
    </source>
</evidence>
<dbReference type="PANTHER" id="PTHR30469:SF12">
    <property type="entry name" value="MULTIDRUG RESISTANCE PROTEIN MDTA"/>
    <property type="match status" value="1"/>
</dbReference>
<feature type="domain" description="Multidrug resistance protein MdtA-like barrel-sandwich hybrid" evidence="10">
    <location>
        <begin position="71"/>
        <end position="212"/>
    </location>
</feature>
<evidence type="ECO:0000256" key="6">
    <source>
        <dbReference type="ARBA" id="ARBA00023136"/>
    </source>
</evidence>
<feature type="region of interest" description="Disordered" evidence="8">
    <location>
        <begin position="369"/>
        <end position="418"/>
    </location>
</feature>
<evidence type="ECO:0000259" key="12">
    <source>
        <dbReference type="Pfam" id="PF25967"/>
    </source>
</evidence>
<evidence type="ECO:0000259" key="10">
    <source>
        <dbReference type="Pfam" id="PF25917"/>
    </source>
</evidence>
<evidence type="ECO:0000256" key="4">
    <source>
        <dbReference type="ARBA" id="ARBA00022475"/>
    </source>
</evidence>
<keyword evidence="4" id="KW-1003">Cell membrane</keyword>
<dbReference type="Pfam" id="PF25944">
    <property type="entry name" value="Beta-barrel_RND"/>
    <property type="match status" value="1"/>
</dbReference>
<evidence type="ECO:0000313" key="14">
    <source>
        <dbReference type="Proteomes" id="UP000571084"/>
    </source>
</evidence>
<dbReference type="GO" id="GO:0030313">
    <property type="term" value="C:cell envelope"/>
    <property type="evidence" value="ECO:0007669"/>
    <property type="project" value="UniProtKB-SubCell"/>
</dbReference>
<dbReference type="Gene3D" id="2.40.50.100">
    <property type="match status" value="1"/>
</dbReference>
<dbReference type="Gene3D" id="2.40.30.170">
    <property type="match status" value="1"/>
</dbReference>
<feature type="domain" description="Multidrug resistance protein MdtA-like beta-barrel" evidence="11">
    <location>
        <begin position="217"/>
        <end position="300"/>
    </location>
</feature>
<dbReference type="FunFam" id="2.40.420.20:FF:000001">
    <property type="entry name" value="Efflux RND transporter periplasmic adaptor subunit"/>
    <property type="match status" value="1"/>
</dbReference>
<dbReference type="PANTHER" id="PTHR30469">
    <property type="entry name" value="MULTIDRUG RESISTANCE PROTEIN MDTA"/>
    <property type="match status" value="1"/>
</dbReference>
<evidence type="ECO:0000313" key="13">
    <source>
        <dbReference type="EMBL" id="MBB5202508.1"/>
    </source>
</evidence>
<dbReference type="Proteomes" id="UP000571084">
    <property type="component" value="Unassembled WGS sequence"/>
</dbReference>
<comment type="caution">
    <text evidence="13">The sequence shown here is derived from an EMBL/GenBank/DDBJ whole genome shotgun (WGS) entry which is preliminary data.</text>
</comment>
<accession>A0A840RZH1</accession>
<feature type="coiled-coil region" evidence="7">
    <location>
        <begin position="97"/>
        <end position="131"/>
    </location>
</feature>
<comment type="similarity">
    <text evidence="2">Belongs to the membrane fusion protein (MFP) (TC 8.A.1) family.</text>
</comment>
<keyword evidence="6" id="KW-0472">Membrane</keyword>
<dbReference type="Gene3D" id="1.10.287.470">
    <property type="entry name" value="Helix hairpin bin"/>
    <property type="match status" value="1"/>
</dbReference>
<protein>
    <submittedName>
        <fullName evidence="13">Multidrug efflux system membrane fusion protein</fullName>
    </submittedName>
</protein>
<evidence type="ECO:0000256" key="2">
    <source>
        <dbReference type="ARBA" id="ARBA00009477"/>
    </source>
</evidence>
<dbReference type="GO" id="GO:0015562">
    <property type="term" value="F:efflux transmembrane transporter activity"/>
    <property type="evidence" value="ECO:0007669"/>
    <property type="project" value="TreeGrafter"/>
</dbReference>
<dbReference type="Pfam" id="PF25967">
    <property type="entry name" value="RND-MFP_C"/>
    <property type="match status" value="1"/>
</dbReference>
<dbReference type="SUPFAM" id="SSF111369">
    <property type="entry name" value="HlyD-like secretion proteins"/>
    <property type="match status" value="1"/>
</dbReference>
<dbReference type="InterPro" id="IPR058627">
    <property type="entry name" value="MdtA-like_C"/>
</dbReference>
<evidence type="ECO:0000256" key="8">
    <source>
        <dbReference type="SAM" id="MobiDB-lite"/>
    </source>
</evidence>
<sequence>MSTPFFKRRSTHIIGTVLILLVAVGAWKGKHKASTAAVTQTPPIEASVALVKQQDVPIYLTGVGTVTANANVTVRTRIDGQLDKVAFIEGQDVKAGQLLAQIDARALQAQLEQAQAQKSKDQAQLSNARLDLQRYTVLREQDAATQQTLDTQKALVGQLGAALKTDDAQISYAKVQLGYTTINAPISGRVGARLIDAGNIVHAADATGLVVINQIDPITTVFTLPEDNFQIINKSLQGSHPPLKVAAFDRNNNQPLSSGHLTLLNNQIDTTSGTVQLKATFENPTHVLWPGQYVNVRLYLADLSQALTVPAAAVQRGQDGTYVYVVGADNSVKPQAVHVVQIQDGTAVIDKGVVAGEKVVTDGQYKLKPGDKIVETDPSTAATAKPAAPATTPATAASTATTPTTPTPTTPTTKGAAN</sequence>
<dbReference type="AlphaFoldDB" id="A0A840RZH1"/>
<dbReference type="Pfam" id="PF25876">
    <property type="entry name" value="HH_MFP_RND"/>
    <property type="match status" value="1"/>
</dbReference>
<dbReference type="InterPro" id="IPR058626">
    <property type="entry name" value="MdtA-like_b-barrel"/>
</dbReference>
<evidence type="ECO:0000256" key="7">
    <source>
        <dbReference type="SAM" id="Coils"/>
    </source>
</evidence>
<evidence type="ECO:0000256" key="1">
    <source>
        <dbReference type="ARBA" id="ARBA00004236"/>
    </source>
</evidence>
<feature type="domain" description="Multidrug resistance protein MdtA-like C-terminal permuted SH3" evidence="12">
    <location>
        <begin position="305"/>
        <end position="363"/>
    </location>
</feature>
<dbReference type="NCBIfam" id="TIGR01730">
    <property type="entry name" value="RND_mfp"/>
    <property type="match status" value="1"/>
</dbReference>
<evidence type="ECO:0000256" key="5">
    <source>
        <dbReference type="ARBA" id="ARBA00022519"/>
    </source>
</evidence>
<dbReference type="InterPro" id="IPR058624">
    <property type="entry name" value="MdtA-like_HH"/>
</dbReference>
<comment type="subcellular location">
    <subcellularLocation>
        <location evidence="1">Cell membrane</location>
    </subcellularLocation>
</comment>
<organism evidence="13 14">
    <name type="scientific">Glaciimonas immobilis</name>
    <dbReference type="NCBI Taxonomy" id="728004"/>
    <lineage>
        <taxon>Bacteria</taxon>
        <taxon>Pseudomonadati</taxon>
        <taxon>Pseudomonadota</taxon>
        <taxon>Betaproteobacteria</taxon>
        <taxon>Burkholderiales</taxon>
        <taxon>Oxalobacteraceae</taxon>
        <taxon>Glaciimonas</taxon>
    </lineage>
</organism>
<dbReference type="Gene3D" id="2.40.420.20">
    <property type="match status" value="1"/>
</dbReference>
<proteinExistence type="inferred from homology"/>
<evidence type="ECO:0000256" key="3">
    <source>
        <dbReference type="ARBA" id="ARBA00022448"/>
    </source>
</evidence>
<feature type="domain" description="Multidrug resistance protein MdtA-like alpha-helical hairpin" evidence="9">
    <location>
        <begin position="110"/>
        <end position="180"/>
    </location>
</feature>
<keyword evidence="3" id="KW-0813">Transport</keyword>
<dbReference type="InterPro" id="IPR006143">
    <property type="entry name" value="RND_pump_MFP"/>
</dbReference>
<dbReference type="Pfam" id="PF25917">
    <property type="entry name" value="BSH_RND"/>
    <property type="match status" value="1"/>
</dbReference>